<reference evidence="6" key="1">
    <citation type="submission" date="2016-10" db="EMBL/GenBank/DDBJ databases">
        <authorList>
            <person name="Varghese N."/>
            <person name="Submissions S."/>
        </authorList>
    </citation>
    <scope>NUCLEOTIDE SEQUENCE [LARGE SCALE GENOMIC DNA]</scope>
    <source>
        <strain evidence="6">CGMCC 4.3506</strain>
    </source>
</reference>
<protein>
    <submittedName>
        <fullName evidence="5">Htaa protein</fullName>
    </submittedName>
</protein>
<keyword evidence="2" id="KW-0812">Transmembrane</keyword>
<organism evidence="5 6">
    <name type="scientific">Lentzea fradiae</name>
    <dbReference type="NCBI Taxonomy" id="200378"/>
    <lineage>
        <taxon>Bacteria</taxon>
        <taxon>Bacillati</taxon>
        <taxon>Actinomycetota</taxon>
        <taxon>Actinomycetes</taxon>
        <taxon>Pseudonocardiales</taxon>
        <taxon>Pseudonocardiaceae</taxon>
        <taxon>Lentzea</taxon>
    </lineage>
</organism>
<dbReference type="Pfam" id="PF04213">
    <property type="entry name" value="HtaA"/>
    <property type="match status" value="1"/>
</dbReference>
<keyword evidence="3" id="KW-0732">Signal</keyword>
<dbReference type="EMBL" id="FNCC01000005">
    <property type="protein sequence ID" value="SDG05382.1"/>
    <property type="molecule type" value="Genomic_DNA"/>
</dbReference>
<dbReference type="RefSeq" id="WP_090048787.1">
    <property type="nucleotide sequence ID" value="NZ_FNCC01000005.1"/>
</dbReference>
<feature type="signal peptide" evidence="3">
    <location>
        <begin position="1"/>
        <end position="20"/>
    </location>
</feature>
<sequence>MSVPVLASLVLLAAQGPVTTTPTTTSAPPPGPSSSVTTTAPSSTSSPATSSSPAPSSTPEVAARTAAESCELTPDNVRSGELVWGLKKSFRQYVGIGLGGAVGNSITATGGATITALDEIVVDGVANPKGVATGAYRFTFDSADYTSPTRFTAKFRGTVTFSYPGHLFSLIVSNPQVSTADGKSVVHADIELKASEGAPAAPANLPGVEFGRLTTPAATPADGLLTWKDVPATLASSEAFGGFYNAGTDLDPLTMHLGADCAAVPAPPQEAVVTPPAAQPAENLVPDVQFRPDGTSAPALASTGADVEHTLWAGVVTLLAGLAFVLAAYRPRTRTRP</sequence>
<feature type="chain" id="PRO_5039333097" evidence="3">
    <location>
        <begin position="21"/>
        <end position="337"/>
    </location>
</feature>
<feature type="domain" description="Htaa" evidence="4">
    <location>
        <begin position="80"/>
        <end position="255"/>
    </location>
</feature>
<dbReference type="OrthoDB" id="7210788at2"/>
<feature type="transmembrane region" description="Helical" evidence="2">
    <location>
        <begin position="311"/>
        <end position="329"/>
    </location>
</feature>
<keyword evidence="6" id="KW-1185">Reference proteome</keyword>
<accession>A0A1G7R3N3</accession>
<dbReference type="InterPro" id="IPR007331">
    <property type="entry name" value="Htaa"/>
</dbReference>
<evidence type="ECO:0000313" key="6">
    <source>
        <dbReference type="Proteomes" id="UP000199623"/>
    </source>
</evidence>
<name>A0A1G7R3N3_9PSEU</name>
<feature type="region of interest" description="Disordered" evidence="1">
    <location>
        <begin position="17"/>
        <end position="69"/>
    </location>
</feature>
<evidence type="ECO:0000259" key="4">
    <source>
        <dbReference type="Pfam" id="PF04213"/>
    </source>
</evidence>
<evidence type="ECO:0000256" key="3">
    <source>
        <dbReference type="SAM" id="SignalP"/>
    </source>
</evidence>
<evidence type="ECO:0000256" key="1">
    <source>
        <dbReference type="SAM" id="MobiDB-lite"/>
    </source>
</evidence>
<dbReference type="Proteomes" id="UP000199623">
    <property type="component" value="Unassembled WGS sequence"/>
</dbReference>
<dbReference type="STRING" id="200378.SAMN05216553_10594"/>
<feature type="compositionally biased region" description="Low complexity" evidence="1">
    <location>
        <begin position="17"/>
        <end position="26"/>
    </location>
</feature>
<dbReference type="AlphaFoldDB" id="A0A1G7R3N3"/>
<keyword evidence="2" id="KW-1133">Transmembrane helix</keyword>
<keyword evidence="2" id="KW-0472">Membrane</keyword>
<evidence type="ECO:0000313" key="5">
    <source>
        <dbReference type="EMBL" id="SDG05382.1"/>
    </source>
</evidence>
<feature type="compositionally biased region" description="Low complexity" evidence="1">
    <location>
        <begin position="33"/>
        <end position="59"/>
    </location>
</feature>
<proteinExistence type="predicted"/>
<gene>
    <name evidence="5" type="ORF">SAMN05216553_10594</name>
</gene>
<evidence type="ECO:0000256" key="2">
    <source>
        <dbReference type="SAM" id="Phobius"/>
    </source>
</evidence>